<dbReference type="PROSITE" id="PS50294">
    <property type="entry name" value="WD_REPEATS_REGION"/>
    <property type="match status" value="1"/>
</dbReference>
<dbReference type="InterPro" id="IPR001680">
    <property type="entry name" value="WD40_rpt"/>
</dbReference>
<feature type="region of interest" description="Disordered" evidence="6">
    <location>
        <begin position="414"/>
        <end position="496"/>
    </location>
</feature>
<name>A0A4P9X732_9FUNG</name>
<evidence type="ECO:0000256" key="1">
    <source>
        <dbReference type="ARBA" id="ARBA00009482"/>
    </source>
</evidence>
<dbReference type="InterPro" id="IPR015505">
    <property type="entry name" value="Coronin"/>
</dbReference>
<dbReference type="InterPro" id="IPR015943">
    <property type="entry name" value="WD40/YVTN_repeat-like_dom_sf"/>
</dbReference>
<dbReference type="EMBL" id="ML014196">
    <property type="protein sequence ID" value="RKP00850.1"/>
    <property type="molecule type" value="Genomic_DNA"/>
</dbReference>
<dbReference type="PANTHER" id="PTHR10856">
    <property type="entry name" value="CORONIN"/>
    <property type="match status" value="1"/>
</dbReference>
<organism evidence="7 8">
    <name type="scientific">Caulochytrium protostelioides</name>
    <dbReference type="NCBI Taxonomy" id="1555241"/>
    <lineage>
        <taxon>Eukaryota</taxon>
        <taxon>Fungi</taxon>
        <taxon>Fungi incertae sedis</taxon>
        <taxon>Chytridiomycota</taxon>
        <taxon>Chytridiomycota incertae sedis</taxon>
        <taxon>Chytridiomycetes</taxon>
        <taxon>Caulochytriales</taxon>
        <taxon>Caulochytriaceae</taxon>
        <taxon>Caulochytrium</taxon>
    </lineage>
</organism>
<evidence type="ECO:0000256" key="6">
    <source>
        <dbReference type="SAM" id="MobiDB-lite"/>
    </source>
</evidence>
<evidence type="ECO:0000313" key="7">
    <source>
        <dbReference type="EMBL" id="RKP00850.1"/>
    </source>
</evidence>
<dbReference type="AlphaFoldDB" id="A0A4P9X732"/>
<dbReference type="PANTHER" id="PTHR10856:SF20">
    <property type="entry name" value="CORONIN-7"/>
    <property type="match status" value="1"/>
</dbReference>
<keyword evidence="3 5" id="KW-0677">Repeat</keyword>
<feature type="region of interest" description="Disordered" evidence="6">
    <location>
        <begin position="968"/>
        <end position="990"/>
    </location>
</feature>
<evidence type="ECO:0000256" key="2">
    <source>
        <dbReference type="ARBA" id="ARBA00022574"/>
    </source>
</evidence>
<dbReference type="InterPro" id="IPR019775">
    <property type="entry name" value="WD40_repeat_CS"/>
</dbReference>
<dbReference type="InterPro" id="IPR011047">
    <property type="entry name" value="Quinoprotein_ADH-like_sf"/>
</dbReference>
<dbReference type="PROSITE" id="PS50082">
    <property type="entry name" value="WD_REPEATS_2"/>
    <property type="match status" value="2"/>
</dbReference>
<dbReference type="OrthoDB" id="347435at2759"/>
<keyword evidence="8" id="KW-1185">Reference proteome</keyword>
<feature type="repeat" description="WD" evidence="4">
    <location>
        <begin position="185"/>
        <end position="226"/>
    </location>
</feature>
<dbReference type="SMART" id="SM01167">
    <property type="entry name" value="DUF1900"/>
    <property type="match status" value="2"/>
</dbReference>
<feature type="compositionally biased region" description="Low complexity" evidence="6">
    <location>
        <begin position="425"/>
        <end position="485"/>
    </location>
</feature>
<evidence type="ECO:0000256" key="4">
    <source>
        <dbReference type="PROSITE-ProRule" id="PRU00221"/>
    </source>
</evidence>
<reference evidence="8" key="1">
    <citation type="journal article" date="2018" name="Nat. Microbiol.">
        <title>Leveraging single-cell genomics to expand the fungal tree of life.</title>
        <authorList>
            <person name="Ahrendt S.R."/>
            <person name="Quandt C.A."/>
            <person name="Ciobanu D."/>
            <person name="Clum A."/>
            <person name="Salamov A."/>
            <person name="Andreopoulos B."/>
            <person name="Cheng J.F."/>
            <person name="Woyke T."/>
            <person name="Pelin A."/>
            <person name="Henrissat B."/>
            <person name="Reynolds N.K."/>
            <person name="Benny G.L."/>
            <person name="Smith M.E."/>
            <person name="James T.Y."/>
            <person name="Grigoriev I.V."/>
        </authorList>
    </citation>
    <scope>NUCLEOTIDE SEQUENCE [LARGE SCALE GENOMIC DNA]</scope>
    <source>
        <strain evidence="8">ATCC 52028</strain>
    </source>
</reference>
<comment type="similarity">
    <text evidence="1 5">Belongs to the WD repeat coronin family.</text>
</comment>
<feature type="compositionally biased region" description="Low complexity" evidence="6">
    <location>
        <begin position="979"/>
        <end position="990"/>
    </location>
</feature>
<keyword evidence="2 4" id="KW-0853">WD repeat</keyword>
<sequence>MAGRFANLSKYRNAVLTPGKSDEWLRWPAAAAVPALHTQGDRVPLAASATAVAARAGHSGSTLVLTALAPLLAAPVRPAAPGDTPRAVETGAPITDLAWAPFDPTLLAVGHEGRVTLWRVTPDRVDRVAALTTDASDGGGGGGAVAQLAWSPSIAGLLAAAAGRHVLLYTVGPAADGSDASLLGALAHPETVQSVSWRADSTRLATVAKDNQLRVWDPRDAAAAASDAAPAQPCAVMAAHAGVKPSLVQWIGDSRWVFCVGFSAQRSRDWGLWDVEAQQRTADGRFDTSPGILTPHYDADTGMLFLVGRGDAQIRWLEIDSARGAATPCFQPTAVNTTLVAAALVPKWQLDVMQGEVARLLLVPLAGDALVPVTVRVPRRSYVTFHDDLFPDAVGAAPGGAIDAWRRRDAVTLPPRFSLDPSKRPSAASVPPAAATTAPNESPSSSPAVAVPAVRQSTPQAATPTPTTTTTTASSTMAPTAAPVTEDMPPVSPTMVEGDRVTGAKAFRFLAGKPSVAYDDLRGFNPNLPFECNGFAANDRLWAVALAGSGGRIGLWDRRVAGCRLPAPLPFLTCGADLMDFAFDPFTATRLVSASDDGRVQLWDVASACTDPPHAAATGPTLPSQPTAAWTAHAARIQTLAYHPSVAHVLLTAAADSGAGTLRLWDVSGLVSAPPPAAPQPPQPLWTAVVPEGAVLAVAFSLDGRWIAVSARDRTLRVLDARTGALVGAAASHEGLKGARIGWLADHRHVFSVGFGAGSRREVLVVDTAPVSAAEASMSAAAPVASLEVVARHALDTSPSLLIPYLDEDVNLLYLSGRGESQLAVVMIVVPDASASPGTSATATASTPTPTVRIETVTQIVYASPQQAHAFLSKASLDVANVEIARALRCTLGAQTGTGVGSAVEDVSITVPRLRKTLFQDDLYGGTTTRDTTAPRWPNAAAWRTSAALPAVAQRTLQPAGMACVSTAPRDTTRQGKYAADSQSLGAAAAPTDAERKAEMMAKMRSVAQDIAESDHVVLEQDQMEGVAADEWD</sequence>
<evidence type="ECO:0000256" key="3">
    <source>
        <dbReference type="ARBA" id="ARBA00022737"/>
    </source>
</evidence>
<dbReference type="Pfam" id="PF00400">
    <property type="entry name" value="WD40"/>
    <property type="match status" value="3"/>
</dbReference>
<evidence type="ECO:0000313" key="8">
    <source>
        <dbReference type="Proteomes" id="UP000274922"/>
    </source>
</evidence>
<proteinExistence type="inferred from homology"/>
<protein>
    <recommendedName>
        <fullName evidence="5">Coronin</fullName>
    </recommendedName>
</protein>
<feature type="repeat" description="WD" evidence="4">
    <location>
        <begin position="591"/>
        <end position="607"/>
    </location>
</feature>
<dbReference type="STRING" id="1555241.A0A4P9X732"/>
<dbReference type="Pfam" id="PF16300">
    <property type="entry name" value="WD40_4"/>
    <property type="match status" value="2"/>
</dbReference>
<dbReference type="Proteomes" id="UP000274922">
    <property type="component" value="Unassembled WGS sequence"/>
</dbReference>
<dbReference type="SMART" id="SM00320">
    <property type="entry name" value="WD40"/>
    <property type="match status" value="6"/>
</dbReference>
<dbReference type="PROSITE" id="PS00678">
    <property type="entry name" value="WD_REPEATS_1"/>
    <property type="match status" value="1"/>
</dbReference>
<dbReference type="Gene3D" id="2.130.10.10">
    <property type="entry name" value="YVTN repeat-like/Quinoprotein amine dehydrogenase"/>
    <property type="match status" value="2"/>
</dbReference>
<evidence type="ECO:0000256" key="5">
    <source>
        <dbReference type="RuleBase" id="RU280818"/>
    </source>
</evidence>
<gene>
    <name evidence="7" type="ORF">CXG81DRAFT_26473</name>
</gene>
<dbReference type="SUPFAM" id="SSF50998">
    <property type="entry name" value="Quinoprotein alcohol dehydrogenase-like"/>
    <property type="match status" value="1"/>
</dbReference>
<accession>A0A4P9X732</accession>